<feature type="region of interest" description="Disordered" evidence="1">
    <location>
        <begin position="1"/>
        <end position="21"/>
    </location>
</feature>
<dbReference type="InParanoid" id="A0A151GGZ0"/>
<comment type="caution">
    <text evidence="2">The sequence shown here is derived from an EMBL/GenBank/DDBJ whole genome shotgun (WGS) entry which is preliminary data.</text>
</comment>
<dbReference type="Proteomes" id="UP000076580">
    <property type="component" value="Chromosome 02"/>
</dbReference>
<gene>
    <name evidence="2" type="ORF">DCS_03330</name>
</gene>
<keyword evidence="3" id="KW-1185">Reference proteome</keyword>
<feature type="region of interest" description="Disordered" evidence="1">
    <location>
        <begin position="53"/>
        <end position="75"/>
    </location>
</feature>
<name>A0A151GGZ0_DRECN</name>
<dbReference type="GeneID" id="63715973"/>
<protein>
    <submittedName>
        <fullName evidence="2">Uncharacterized protein</fullName>
    </submittedName>
</protein>
<reference evidence="2 3" key="1">
    <citation type="journal article" date="2016" name="Sci. Rep.">
        <title>Insights into Adaptations to a Near-Obligate Nematode Endoparasitic Lifestyle from the Finished Genome of Drechmeria coniospora.</title>
        <authorList>
            <person name="Zhang L."/>
            <person name="Zhou Z."/>
            <person name="Guo Q."/>
            <person name="Fokkens L."/>
            <person name="Miskei M."/>
            <person name="Pocsi I."/>
            <person name="Zhang W."/>
            <person name="Chen M."/>
            <person name="Wang L."/>
            <person name="Sun Y."/>
            <person name="Donzelli B.G."/>
            <person name="Gibson D.M."/>
            <person name="Nelson D.R."/>
            <person name="Luo J.G."/>
            <person name="Rep M."/>
            <person name="Liu H."/>
            <person name="Yang S."/>
            <person name="Wang J."/>
            <person name="Krasnoff S.B."/>
            <person name="Xu Y."/>
            <person name="Molnar I."/>
            <person name="Lin M."/>
        </authorList>
    </citation>
    <scope>NUCLEOTIDE SEQUENCE [LARGE SCALE GENOMIC DNA]</scope>
    <source>
        <strain evidence="2 3">ARSEF 6962</strain>
    </source>
</reference>
<evidence type="ECO:0000256" key="1">
    <source>
        <dbReference type="SAM" id="MobiDB-lite"/>
    </source>
</evidence>
<dbReference type="EMBL" id="LAYC01000002">
    <property type="protein sequence ID" value="KYK56332.1"/>
    <property type="molecule type" value="Genomic_DNA"/>
</dbReference>
<organism evidence="2 3">
    <name type="scientific">Drechmeria coniospora</name>
    <name type="common">Nematophagous fungus</name>
    <name type="synonym">Meria coniospora</name>
    <dbReference type="NCBI Taxonomy" id="98403"/>
    <lineage>
        <taxon>Eukaryota</taxon>
        <taxon>Fungi</taxon>
        <taxon>Dikarya</taxon>
        <taxon>Ascomycota</taxon>
        <taxon>Pezizomycotina</taxon>
        <taxon>Sordariomycetes</taxon>
        <taxon>Hypocreomycetidae</taxon>
        <taxon>Hypocreales</taxon>
        <taxon>Ophiocordycipitaceae</taxon>
        <taxon>Drechmeria</taxon>
    </lineage>
</organism>
<evidence type="ECO:0000313" key="2">
    <source>
        <dbReference type="EMBL" id="KYK56332.1"/>
    </source>
</evidence>
<sequence length="75" mass="8092">MAKLSTSASHGDASVGFAHGNTIRRRRRISTVVVFRHSLRQRVMVVFEPLPAQDGPASGLVHADHRAPSPQHGAT</sequence>
<evidence type="ECO:0000313" key="3">
    <source>
        <dbReference type="Proteomes" id="UP000076580"/>
    </source>
</evidence>
<accession>A0A151GGZ0</accession>
<proteinExistence type="predicted"/>
<dbReference type="AlphaFoldDB" id="A0A151GGZ0"/>
<dbReference type="RefSeq" id="XP_040655684.1">
    <property type="nucleotide sequence ID" value="XM_040800651.1"/>
</dbReference>